<dbReference type="Pfam" id="PF00858">
    <property type="entry name" value="ASC"/>
    <property type="match status" value="1"/>
</dbReference>
<evidence type="ECO:0000256" key="3">
    <source>
        <dbReference type="ARBA" id="ARBA00022461"/>
    </source>
</evidence>
<gene>
    <name evidence="13" type="ORF">RRG08_038670</name>
</gene>
<comment type="caution">
    <text evidence="13">The sequence shown here is derived from an EMBL/GenBank/DDBJ whole genome shotgun (WGS) entry which is preliminary data.</text>
</comment>
<evidence type="ECO:0000256" key="9">
    <source>
        <dbReference type="ARBA" id="ARBA00023201"/>
    </source>
</evidence>
<dbReference type="InterPro" id="IPR001873">
    <property type="entry name" value="ENaC"/>
</dbReference>
<evidence type="ECO:0000256" key="10">
    <source>
        <dbReference type="ARBA" id="ARBA00023303"/>
    </source>
</evidence>
<dbReference type="PANTHER" id="PTHR11690">
    <property type="entry name" value="AMILORIDE-SENSITIVE SODIUM CHANNEL-RELATED"/>
    <property type="match status" value="1"/>
</dbReference>
<keyword evidence="4 11" id="KW-0812">Transmembrane</keyword>
<evidence type="ECO:0000256" key="5">
    <source>
        <dbReference type="ARBA" id="ARBA00022989"/>
    </source>
</evidence>
<keyword evidence="3 11" id="KW-0894">Sodium channel</keyword>
<dbReference type="Proteomes" id="UP001283361">
    <property type="component" value="Unassembled WGS sequence"/>
</dbReference>
<proteinExistence type="inferred from homology"/>
<dbReference type="PRINTS" id="PR01078">
    <property type="entry name" value="AMINACHANNEL"/>
</dbReference>
<comment type="similarity">
    <text evidence="11">Belongs to the amiloride-sensitive sodium channel (TC 1.A.6) family.</text>
</comment>
<dbReference type="AlphaFoldDB" id="A0AAE0ZKL7"/>
<accession>A0AAE0ZKL7</accession>
<evidence type="ECO:0000256" key="6">
    <source>
        <dbReference type="ARBA" id="ARBA00023053"/>
    </source>
</evidence>
<keyword evidence="6" id="KW-0915">Sodium</keyword>
<evidence type="ECO:0000256" key="2">
    <source>
        <dbReference type="ARBA" id="ARBA00022448"/>
    </source>
</evidence>
<organism evidence="13 14">
    <name type="scientific">Elysia crispata</name>
    <name type="common">lettuce slug</name>
    <dbReference type="NCBI Taxonomy" id="231223"/>
    <lineage>
        <taxon>Eukaryota</taxon>
        <taxon>Metazoa</taxon>
        <taxon>Spiralia</taxon>
        <taxon>Lophotrochozoa</taxon>
        <taxon>Mollusca</taxon>
        <taxon>Gastropoda</taxon>
        <taxon>Heterobranchia</taxon>
        <taxon>Euthyneura</taxon>
        <taxon>Panpulmonata</taxon>
        <taxon>Sacoglossa</taxon>
        <taxon>Placobranchoidea</taxon>
        <taxon>Plakobranchidae</taxon>
        <taxon>Elysia</taxon>
    </lineage>
</organism>
<comment type="subcellular location">
    <subcellularLocation>
        <location evidence="1">Membrane</location>
        <topology evidence="1">Multi-pass membrane protein</topology>
    </subcellularLocation>
</comment>
<dbReference type="EMBL" id="JAWDGP010003865">
    <property type="protein sequence ID" value="KAK3770157.1"/>
    <property type="molecule type" value="Genomic_DNA"/>
</dbReference>
<evidence type="ECO:0000256" key="12">
    <source>
        <dbReference type="SAM" id="Phobius"/>
    </source>
</evidence>
<keyword evidence="7 11" id="KW-0406">Ion transport</keyword>
<evidence type="ECO:0000256" key="8">
    <source>
        <dbReference type="ARBA" id="ARBA00023136"/>
    </source>
</evidence>
<dbReference type="Gene3D" id="1.10.287.770">
    <property type="entry name" value="YojJ-like"/>
    <property type="match status" value="1"/>
</dbReference>
<protein>
    <submittedName>
        <fullName evidence="13">Uncharacterized protein</fullName>
    </submittedName>
</protein>
<keyword evidence="2 11" id="KW-0813">Transport</keyword>
<dbReference type="GO" id="GO:0005886">
    <property type="term" value="C:plasma membrane"/>
    <property type="evidence" value="ECO:0007669"/>
    <property type="project" value="TreeGrafter"/>
</dbReference>
<feature type="transmembrane region" description="Helical" evidence="12">
    <location>
        <begin position="108"/>
        <end position="125"/>
    </location>
</feature>
<name>A0AAE0ZKL7_9GAST</name>
<keyword evidence="14" id="KW-1185">Reference proteome</keyword>
<evidence type="ECO:0000256" key="4">
    <source>
        <dbReference type="ARBA" id="ARBA00022692"/>
    </source>
</evidence>
<keyword evidence="10 11" id="KW-0407">Ion channel</keyword>
<keyword evidence="8 12" id="KW-0472">Membrane</keyword>
<sequence>MSGEIYITSFPDLPHECNPSPTADGAAVINTFCMSEGEDFPKYRDASSQVGDGELDNWPTRDRATYTGQGKDEGRTVRDLLRYYRESATIHGIARIQDQPLYVFRRPLWFLFVLLMSVLLAWTLFNQITLLAQHPIRTVNKVTLNSELTFPAVTLCNLNQFIRDRVPDIPIVQQVLFQQSEYSRIYQLFGNLSSLSDLDNLTDVPGEELKGMLHHAAPRLKDFLLKCFWKLQPFDCQDLFSPVQTDFGICFMFNGRSSNGSTVPRIVSTSWSSLRVIVDTQNHKSYFSWLTHAGVKVVVHEPEHTPYPLWFGWYLRPGVAAAIALDRTDSSRLPAPYMAYRNGYCLDTKAAGYSNPLRRFRYYTTENCLRECLMDHVEKRCGCLSYNARGNVTVCSAKQMLTCEIPLSTNIQLHDLESCACPRSCHQVTYNADVTYADFASMFIQEQARRDGISVLGNALRENTLDIRLFFKSLNVYEVKQEPKLTRESIIGTVGGQMGLFLGASILSITEVAEILLLVLAKWVKTCALRVTGKQAVQPTVPG</sequence>
<evidence type="ECO:0000256" key="11">
    <source>
        <dbReference type="RuleBase" id="RU000679"/>
    </source>
</evidence>
<keyword evidence="9 11" id="KW-0739">Sodium transport</keyword>
<dbReference type="Gene3D" id="2.60.470.10">
    <property type="entry name" value="Acid-sensing ion channels like domains"/>
    <property type="match status" value="1"/>
</dbReference>
<reference evidence="13" key="1">
    <citation type="journal article" date="2023" name="G3 (Bethesda)">
        <title>A reference genome for the long-term kleptoplast-retaining sea slug Elysia crispata morphotype clarki.</title>
        <authorList>
            <person name="Eastman K.E."/>
            <person name="Pendleton A.L."/>
            <person name="Shaikh M.A."/>
            <person name="Suttiyut T."/>
            <person name="Ogas R."/>
            <person name="Tomko P."/>
            <person name="Gavelis G."/>
            <person name="Widhalm J.R."/>
            <person name="Wisecaver J.H."/>
        </authorList>
    </citation>
    <scope>NUCLEOTIDE SEQUENCE</scope>
    <source>
        <strain evidence="13">ECLA1</strain>
    </source>
</reference>
<evidence type="ECO:0000256" key="7">
    <source>
        <dbReference type="ARBA" id="ARBA00023065"/>
    </source>
</evidence>
<dbReference type="PANTHER" id="PTHR11690:SF300">
    <property type="entry name" value="PICKPOCKET PROTEIN 19"/>
    <property type="match status" value="1"/>
</dbReference>
<evidence type="ECO:0000313" key="14">
    <source>
        <dbReference type="Proteomes" id="UP001283361"/>
    </source>
</evidence>
<keyword evidence="5 12" id="KW-1133">Transmembrane helix</keyword>
<evidence type="ECO:0000313" key="13">
    <source>
        <dbReference type="EMBL" id="KAK3770157.1"/>
    </source>
</evidence>
<dbReference type="GO" id="GO:0015280">
    <property type="term" value="F:ligand-gated sodium channel activity"/>
    <property type="evidence" value="ECO:0007669"/>
    <property type="project" value="TreeGrafter"/>
</dbReference>
<evidence type="ECO:0000256" key="1">
    <source>
        <dbReference type="ARBA" id="ARBA00004141"/>
    </source>
</evidence>